<comment type="caution">
    <text evidence="2">The sequence shown here is derived from an EMBL/GenBank/DDBJ whole genome shotgun (WGS) entry which is preliminary data.</text>
</comment>
<feature type="signal peptide" evidence="1">
    <location>
        <begin position="1"/>
        <end position="26"/>
    </location>
</feature>
<name>A0A2V3UIP4_9HYPH</name>
<proteinExistence type="predicted"/>
<reference evidence="2 3" key="1">
    <citation type="submission" date="2018-05" db="EMBL/GenBank/DDBJ databases">
        <title>Genomic Encyclopedia of Type Strains, Phase IV (KMG-IV): sequencing the most valuable type-strain genomes for metagenomic binning, comparative biology and taxonomic classification.</title>
        <authorList>
            <person name="Goeker M."/>
        </authorList>
    </citation>
    <scope>NUCLEOTIDE SEQUENCE [LARGE SCALE GENOMIC DNA]</scope>
    <source>
        <strain evidence="2 3">DSM 6462</strain>
    </source>
</reference>
<dbReference type="EMBL" id="QJJK01000001">
    <property type="protein sequence ID" value="PXW65036.1"/>
    <property type="molecule type" value="Genomic_DNA"/>
</dbReference>
<keyword evidence="1" id="KW-0732">Signal</keyword>
<dbReference type="AlphaFoldDB" id="A0A2V3UIP4"/>
<dbReference type="PROSITE" id="PS51257">
    <property type="entry name" value="PROKAR_LIPOPROTEIN"/>
    <property type="match status" value="1"/>
</dbReference>
<accession>A0A2V3UIP4</accession>
<evidence type="ECO:0008006" key="4">
    <source>
        <dbReference type="Google" id="ProtNLM"/>
    </source>
</evidence>
<protein>
    <recommendedName>
        <fullName evidence="4">DUF1134 domain-containing protein</fullName>
    </recommendedName>
</protein>
<keyword evidence="3" id="KW-1185">Reference proteome</keyword>
<evidence type="ECO:0000313" key="2">
    <source>
        <dbReference type="EMBL" id="PXW65036.1"/>
    </source>
</evidence>
<feature type="chain" id="PRO_5041084385" description="DUF1134 domain-containing protein" evidence="1">
    <location>
        <begin position="27"/>
        <end position="164"/>
    </location>
</feature>
<dbReference type="OrthoDB" id="7068882at2"/>
<evidence type="ECO:0000256" key="1">
    <source>
        <dbReference type="SAM" id="SignalP"/>
    </source>
</evidence>
<evidence type="ECO:0000313" key="3">
    <source>
        <dbReference type="Proteomes" id="UP000248021"/>
    </source>
</evidence>
<sequence>MIAKARRMRMHTWSIPVAIAALLSLAGCVSSPVPVKVPTAQSVAGLSPSGTVTLTEAVVGGFVAGEGILTVEGKKYPFRLIGSVIGPGGASKVVVTGDVYKLTDIAMFEGVYAQGTGKVGLETSGGSELWLENKAGVIMHLRGASAGISLSLGRDEVFIQMKGK</sequence>
<dbReference type="Proteomes" id="UP000248021">
    <property type="component" value="Unassembled WGS sequence"/>
</dbReference>
<dbReference type="RefSeq" id="WP_146227250.1">
    <property type="nucleotide sequence ID" value="NZ_CAKNFM010000006.1"/>
</dbReference>
<organism evidence="2 3">
    <name type="scientific">Chelatococcus asaccharovorans</name>
    <dbReference type="NCBI Taxonomy" id="28210"/>
    <lineage>
        <taxon>Bacteria</taxon>
        <taxon>Pseudomonadati</taxon>
        <taxon>Pseudomonadota</taxon>
        <taxon>Alphaproteobacteria</taxon>
        <taxon>Hyphomicrobiales</taxon>
        <taxon>Chelatococcaceae</taxon>
        <taxon>Chelatococcus</taxon>
    </lineage>
</organism>
<gene>
    <name evidence="2" type="ORF">C7450_101797</name>
</gene>